<evidence type="ECO:0000256" key="21">
    <source>
        <dbReference type="PROSITE-ProRule" id="PRU10141"/>
    </source>
</evidence>
<feature type="transmembrane region" description="Helical" evidence="22">
    <location>
        <begin position="208"/>
        <end position="229"/>
    </location>
</feature>
<dbReference type="PRINTS" id="PR00109">
    <property type="entry name" value="TYRKINASE"/>
</dbReference>
<dbReference type="InterPro" id="IPR038178">
    <property type="entry name" value="Kringle_sf"/>
</dbReference>
<dbReference type="PROSITE" id="PS00109">
    <property type="entry name" value="PROTEIN_KINASE_TYR"/>
    <property type="match status" value="1"/>
</dbReference>
<dbReference type="InterPro" id="IPR020067">
    <property type="entry name" value="Frizzled_dom"/>
</dbReference>
<evidence type="ECO:0000259" key="24">
    <source>
        <dbReference type="PROSITE" id="PS50038"/>
    </source>
</evidence>
<feature type="binding site" evidence="21">
    <location>
        <position position="338"/>
    </location>
    <ligand>
        <name>ATP</name>
        <dbReference type="ChEBI" id="CHEBI:30616"/>
    </ligand>
</feature>
<dbReference type="InterPro" id="IPR017441">
    <property type="entry name" value="Protein_kinase_ATP_BS"/>
</dbReference>
<sequence length="615" mass="69863">MIDNFEEPCRSTSKQLFCHFAFPSCYLANGYQTGLPICQEDCIAVRNLFCVNEWLLVQQYKEENKLFKSHEHFKLPECEVLPKHGKGEKNVCSHIGLTDVKEDEVTHDCINDNGRWYFGKQNVTHDGIPCQRWDAQEPHSHTRPPNIFPEIQNGEDYCRNAGGEESKPWCYTMNEKVRWQHCEIPPCKEIHRRKSDGDGNLTLDPGMLLIACGAGLGSLLLLAFIALLIFKLINYIAGLGSLLFLAFIALFIFKVIKQRNGYTSAASMEPYIDLSKLPDNSSYHHTGTRLNPKLEKLQYDRNRIIFIRDLGQGAFGKVFHGKAPSLVPGEDLTLVAVKVLKEDASEDLLGDFEREASTLAEFDHPNIVRLLGVCAIGRPMCLIFEFMECGDLNEFLRSCSPTNYIVRSTKSDSFSDSKLSYEDMLQIGTQISAGMVYLSDRKFVHRDLATRNCLIGKDMKVKIADFGLSQKIYLLDYYQGDDSDAIPIRWMPLESILYNTYTIESDVWAFGVCLWEIFSFALQPYYGKSHMEVVTFLKDGGLLSCPEHCTQEVYGLMKWCWQSRIHDRPPFTVLNQLLSDLSLGRKIHVPNFTPSSSATTTPYPCSSLGRKIHVP</sequence>
<dbReference type="EMBL" id="CAXKWB010002286">
    <property type="protein sequence ID" value="CAL4066521.1"/>
    <property type="molecule type" value="Genomic_DNA"/>
</dbReference>
<keyword evidence="3" id="KW-0217">Developmental protein</keyword>
<dbReference type="PRINTS" id="PR00018">
    <property type="entry name" value="KRINGLE"/>
</dbReference>
<evidence type="ECO:0000256" key="6">
    <source>
        <dbReference type="ARBA" id="ARBA00022572"/>
    </source>
</evidence>
<dbReference type="PROSITE" id="PS00107">
    <property type="entry name" value="PROTEIN_KINASE_ATP"/>
    <property type="match status" value="1"/>
</dbReference>
<organism evidence="26 27">
    <name type="scientific">Meganyctiphanes norvegica</name>
    <name type="common">Northern krill</name>
    <name type="synonym">Thysanopoda norvegica</name>
    <dbReference type="NCBI Taxonomy" id="48144"/>
    <lineage>
        <taxon>Eukaryota</taxon>
        <taxon>Metazoa</taxon>
        <taxon>Ecdysozoa</taxon>
        <taxon>Arthropoda</taxon>
        <taxon>Crustacea</taxon>
        <taxon>Multicrustacea</taxon>
        <taxon>Malacostraca</taxon>
        <taxon>Eumalacostraca</taxon>
        <taxon>Eucarida</taxon>
        <taxon>Euphausiacea</taxon>
        <taxon>Euphausiidae</taxon>
        <taxon>Meganyctiphanes</taxon>
    </lineage>
</organism>
<feature type="domain" description="Protein kinase" evidence="23">
    <location>
        <begin position="304"/>
        <end position="578"/>
    </location>
</feature>
<keyword evidence="8 22" id="KW-0812">Transmembrane</keyword>
<dbReference type="EC" id="2.7.10.1" evidence="2"/>
<keyword evidence="27" id="KW-1185">Reference proteome</keyword>
<comment type="subcellular location">
    <subcellularLocation>
        <location evidence="1">Cell membrane</location>
        <topology evidence="1">Single-pass type I membrane protein</topology>
    </subcellularLocation>
</comment>
<keyword evidence="15" id="KW-0829">Tyrosine-protein kinase</keyword>
<dbReference type="GO" id="GO:0005886">
    <property type="term" value="C:plasma membrane"/>
    <property type="evidence" value="ECO:0007669"/>
    <property type="project" value="UniProtKB-SubCell"/>
</dbReference>
<evidence type="ECO:0000256" key="9">
    <source>
        <dbReference type="ARBA" id="ARBA00022729"/>
    </source>
</evidence>
<evidence type="ECO:0000256" key="13">
    <source>
        <dbReference type="ARBA" id="ARBA00022989"/>
    </source>
</evidence>
<evidence type="ECO:0000256" key="2">
    <source>
        <dbReference type="ARBA" id="ARBA00011902"/>
    </source>
</evidence>
<dbReference type="InterPro" id="IPR001245">
    <property type="entry name" value="Ser-Thr/Tyr_kinase_cat_dom"/>
</dbReference>
<evidence type="ECO:0000256" key="3">
    <source>
        <dbReference type="ARBA" id="ARBA00022473"/>
    </source>
</evidence>
<evidence type="ECO:0000313" key="27">
    <source>
        <dbReference type="Proteomes" id="UP001497623"/>
    </source>
</evidence>
<dbReference type="SMART" id="SM00130">
    <property type="entry name" value="KR"/>
    <property type="match status" value="1"/>
</dbReference>
<evidence type="ECO:0000313" key="26">
    <source>
        <dbReference type="EMBL" id="CAL4066521.1"/>
    </source>
</evidence>
<dbReference type="Pfam" id="PF07714">
    <property type="entry name" value="PK_Tyr_Ser-Thr"/>
    <property type="match status" value="1"/>
</dbReference>
<evidence type="ECO:0000256" key="1">
    <source>
        <dbReference type="ARBA" id="ARBA00004251"/>
    </source>
</evidence>
<accession>A0AAV2PYH6</accession>
<comment type="caution">
    <text evidence="20">Lacks conserved residue(s) required for the propagation of feature annotation.</text>
</comment>
<keyword evidence="13 22" id="KW-1133">Transmembrane helix</keyword>
<evidence type="ECO:0000256" key="19">
    <source>
        <dbReference type="ARBA" id="ARBA00051243"/>
    </source>
</evidence>
<reference evidence="26 27" key="1">
    <citation type="submission" date="2024-05" db="EMBL/GenBank/DDBJ databases">
        <authorList>
            <person name="Wallberg A."/>
        </authorList>
    </citation>
    <scope>NUCLEOTIDE SEQUENCE [LARGE SCALE GENOMIC DNA]</scope>
</reference>
<evidence type="ECO:0000256" key="10">
    <source>
        <dbReference type="ARBA" id="ARBA00022741"/>
    </source>
</evidence>
<evidence type="ECO:0000256" key="17">
    <source>
        <dbReference type="ARBA" id="ARBA00023170"/>
    </source>
</evidence>
<protein>
    <recommendedName>
        <fullName evidence="2">receptor protein-tyrosine kinase</fullName>
        <ecNumber evidence="2">2.7.10.1</ecNumber>
    </recommendedName>
</protein>
<evidence type="ECO:0000259" key="23">
    <source>
        <dbReference type="PROSITE" id="PS50011"/>
    </source>
</evidence>
<keyword evidence="12 21" id="KW-0067">ATP-binding</keyword>
<evidence type="ECO:0000259" key="25">
    <source>
        <dbReference type="PROSITE" id="PS50070"/>
    </source>
</evidence>
<keyword evidence="7" id="KW-0808">Transferase</keyword>
<dbReference type="GO" id="GO:0043235">
    <property type="term" value="C:receptor complex"/>
    <property type="evidence" value="ECO:0007669"/>
    <property type="project" value="TreeGrafter"/>
</dbReference>
<evidence type="ECO:0000256" key="22">
    <source>
        <dbReference type="SAM" id="Phobius"/>
    </source>
</evidence>
<dbReference type="PROSITE" id="PS50011">
    <property type="entry name" value="PROTEIN_KINASE_DOM"/>
    <property type="match status" value="1"/>
</dbReference>
<dbReference type="Gene3D" id="3.30.200.20">
    <property type="entry name" value="Phosphorylase Kinase, domain 1"/>
    <property type="match status" value="1"/>
</dbReference>
<evidence type="ECO:0000256" key="15">
    <source>
        <dbReference type="ARBA" id="ARBA00023137"/>
    </source>
</evidence>
<dbReference type="Proteomes" id="UP001497623">
    <property type="component" value="Unassembled WGS sequence"/>
</dbReference>
<evidence type="ECO:0000256" key="8">
    <source>
        <dbReference type="ARBA" id="ARBA00022692"/>
    </source>
</evidence>
<dbReference type="SMART" id="SM00219">
    <property type="entry name" value="TyrKc"/>
    <property type="match status" value="1"/>
</dbReference>
<dbReference type="SUPFAM" id="SSF56112">
    <property type="entry name" value="Protein kinase-like (PK-like)"/>
    <property type="match status" value="1"/>
</dbReference>
<dbReference type="InterPro" id="IPR018056">
    <property type="entry name" value="Kringle_CS"/>
</dbReference>
<evidence type="ECO:0000256" key="12">
    <source>
        <dbReference type="ARBA" id="ARBA00022840"/>
    </source>
</evidence>
<dbReference type="InterPro" id="IPR000719">
    <property type="entry name" value="Prot_kinase_dom"/>
</dbReference>
<feature type="domain" description="FZ" evidence="24">
    <location>
        <begin position="9"/>
        <end position="95"/>
    </location>
</feature>
<dbReference type="PROSITE" id="PS50038">
    <property type="entry name" value="FZ"/>
    <property type="match status" value="1"/>
</dbReference>
<feature type="non-terminal residue" evidence="26">
    <location>
        <position position="615"/>
    </location>
</feature>
<dbReference type="PROSITE" id="PS00021">
    <property type="entry name" value="KRINGLE_1"/>
    <property type="match status" value="1"/>
</dbReference>
<dbReference type="InterPro" id="IPR036790">
    <property type="entry name" value="Frizzled_dom_sf"/>
</dbReference>
<evidence type="ECO:0000256" key="20">
    <source>
        <dbReference type="PROSITE-ProRule" id="PRU00121"/>
    </source>
</evidence>
<dbReference type="Gene3D" id="1.10.2000.10">
    <property type="entry name" value="Frizzled cysteine-rich domain"/>
    <property type="match status" value="1"/>
</dbReference>
<keyword evidence="10 21" id="KW-0547">Nucleotide-binding</keyword>
<dbReference type="PANTHER" id="PTHR24416">
    <property type="entry name" value="TYROSINE-PROTEIN KINASE RECEPTOR"/>
    <property type="match status" value="1"/>
</dbReference>
<dbReference type="InterPro" id="IPR020635">
    <property type="entry name" value="Tyr_kinase_cat_dom"/>
</dbReference>
<dbReference type="FunFam" id="1.10.510.10:FF:000554">
    <property type="entry name" value="Predicted protein"/>
    <property type="match status" value="1"/>
</dbReference>
<dbReference type="SUPFAM" id="SSF57440">
    <property type="entry name" value="Kringle-like"/>
    <property type="match status" value="1"/>
</dbReference>
<dbReference type="GO" id="GO:0004714">
    <property type="term" value="F:transmembrane receptor protein tyrosine kinase activity"/>
    <property type="evidence" value="ECO:0007669"/>
    <property type="project" value="UniProtKB-EC"/>
</dbReference>
<keyword evidence="6 20" id="KW-0420">Kringle</keyword>
<dbReference type="CDD" id="cd00108">
    <property type="entry name" value="KR"/>
    <property type="match status" value="1"/>
</dbReference>
<keyword evidence="9" id="KW-0732">Signal</keyword>
<dbReference type="GO" id="GO:0017147">
    <property type="term" value="F:Wnt-protein binding"/>
    <property type="evidence" value="ECO:0007669"/>
    <property type="project" value="TreeGrafter"/>
</dbReference>
<gene>
    <name evidence="26" type="ORF">MNOR_LOCUS5768</name>
</gene>
<dbReference type="InterPro" id="IPR011009">
    <property type="entry name" value="Kinase-like_dom_sf"/>
</dbReference>
<dbReference type="GO" id="GO:0005524">
    <property type="term" value="F:ATP binding"/>
    <property type="evidence" value="ECO:0007669"/>
    <property type="project" value="UniProtKB-UniRule"/>
</dbReference>
<keyword evidence="16" id="KW-1015">Disulfide bond</keyword>
<dbReference type="Gene3D" id="1.10.510.10">
    <property type="entry name" value="Transferase(Phosphotransferase) domain 1"/>
    <property type="match status" value="1"/>
</dbReference>
<evidence type="ECO:0000256" key="7">
    <source>
        <dbReference type="ARBA" id="ARBA00022679"/>
    </source>
</evidence>
<keyword evidence="11" id="KW-0418">Kinase</keyword>
<dbReference type="FunFam" id="3.30.200.20:FF:000159">
    <property type="entry name" value="muscle, skeletal receptor tyrosine-protein kinase"/>
    <property type="match status" value="1"/>
</dbReference>
<feature type="transmembrane region" description="Helical" evidence="22">
    <location>
        <begin position="235"/>
        <end position="253"/>
    </location>
</feature>
<evidence type="ECO:0000256" key="5">
    <source>
        <dbReference type="ARBA" id="ARBA00022553"/>
    </source>
</evidence>
<evidence type="ECO:0000256" key="11">
    <source>
        <dbReference type="ARBA" id="ARBA00022777"/>
    </source>
</evidence>
<name>A0AAV2PYH6_MEGNR</name>
<dbReference type="Pfam" id="PF00051">
    <property type="entry name" value="Kringle"/>
    <property type="match status" value="1"/>
</dbReference>
<keyword evidence="14 22" id="KW-0472">Membrane</keyword>
<dbReference type="InterPro" id="IPR008266">
    <property type="entry name" value="Tyr_kinase_AS"/>
</dbReference>
<dbReference type="Gene3D" id="2.40.20.10">
    <property type="entry name" value="Plasminogen Kringle 4"/>
    <property type="match status" value="1"/>
</dbReference>
<keyword evidence="18" id="KW-0325">Glycoprotein</keyword>
<dbReference type="AlphaFoldDB" id="A0AAV2PYH6"/>
<keyword evidence="17" id="KW-0675">Receptor</keyword>
<dbReference type="PROSITE" id="PS50070">
    <property type="entry name" value="KRINGLE_2"/>
    <property type="match status" value="1"/>
</dbReference>
<dbReference type="PANTHER" id="PTHR24416:SF317">
    <property type="entry name" value="MUSCLE, SKELETAL RECEPTOR TYROSINE-PROTEIN KINASE"/>
    <property type="match status" value="1"/>
</dbReference>
<evidence type="ECO:0000256" key="14">
    <source>
        <dbReference type="ARBA" id="ARBA00023136"/>
    </source>
</evidence>
<feature type="domain" description="Kringle" evidence="25">
    <location>
        <begin position="108"/>
        <end position="187"/>
    </location>
</feature>
<proteinExistence type="predicted"/>
<dbReference type="InterPro" id="IPR000001">
    <property type="entry name" value="Kringle"/>
</dbReference>
<dbReference type="InterPro" id="IPR013806">
    <property type="entry name" value="Kringle-like"/>
</dbReference>
<evidence type="ECO:0000256" key="16">
    <source>
        <dbReference type="ARBA" id="ARBA00023157"/>
    </source>
</evidence>
<dbReference type="InterPro" id="IPR050122">
    <property type="entry name" value="RTK"/>
</dbReference>
<evidence type="ECO:0000256" key="4">
    <source>
        <dbReference type="ARBA" id="ARBA00022475"/>
    </source>
</evidence>
<comment type="catalytic activity">
    <reaction evidence="19">
        <text>L-tyrosyl-[protein] + ATP = O-phospho-L-tyrosyl-[protein] + ADP + H(+)</text>
        <dbReference type="Rhea" id="RHEA:10596"/>
        <dbReference type="Rhea" id="RHEA-COMP:10136"/>
        <dbReference type="Rhea" id="RHEA-COMP:20101"/>
        <dbReference type="ChEBI" id="CHEBI:15378"/>
        <dbReference type="ChEBI" id="CHEBI:30616"/>
        <dbReference type="ChEBI" id="CHEBI:46858"/>
        <dbReference type="ChEBI" id="CHEBI:61978"/>
        <dbReference type="ChEBI" id="CHEBI:456216"/>
        <dbReference type="EC" id="2.7.10.1"/>
    </reaction>
</comment>
<evidence type="ECO:0000256" key="18">
    <source>
        <dbReference type="ARBA" id="ARBA00023180"/>
    </source>
</evidence>
<dbReference type="GO" id="GO:0007169">
    <property type="term" value="P:cell surface receptor protein tyrosine kinase signaling pathway"/>
    <property type="evidence" value="ECO:0007669"/>
    <property type="project" value="TreeGrafter"/>
</dbReference>
<keyword evidence="4" id="KW-1003">Cell membrane</keyword>
<keyword evidence="5" id="KW-0597">Phosphoprotein</keyword>
<comment type="caution">
    <text evidence="26">The sequence shown here is derived from an EMBL/GenBank/DDBJ whole genome shotgun (WGS) entry which is preliminary data.</text>
</comment>